<organism evidence="2 3">
    <name type="scientific">Stakelama tenebrarum</name>
    <dbReference type="NCBI Taxonomy" id="2711215"/>
    <lineage>
        <taxon>Bacteria</taxon>
        <taxon>Pseudomonadati</taxon>
        <taxon>Pseudomonadota</taxon>
        <taxon>Alphaproteobacteria</taxon>
        <taxon>Sphingomonadales</taxon>
        <taxon>Sphingomonadaceae</taxon>
        <taxon>Stakelama</taxon>
    </lineage>
</organism>
<evidence type="ECO:0000256" key="1">
    <source>
        <dbReference type="SAM" id="Phobius"/>
    </source>
</evidence>
<accession>A0A6G6Y5F0</accession>
<dbReference type="EMBL" id="CP049109">
    <property type="protein sequence ID" value="QIG79948.1"/>
    <property type="molecule type" value="Genomic_DNA"/>
</dbReference>
<keyword evidence="3" id="KW-1185">Reference proteome</keyword>
<dbReference type="KEGG" id="spzr:G5C33_09275"/>
<name>A0A6G6Y5F0_9SPHN</name>
<reference evidence="2 3" key="1">
    <citation type="submission" date="2020-02" db="EMBL/GenBank/DDBJ databases">
        <authorList>
            <person name="Zheng R.K."/>
            <person name="Sun C.M."/>
        </authorList>
    </citation>
    <scope>NUCLEOTIDE SEQUENCE [LARGE SCALE GENOMIC DNA]</scope>
    <source>
        <strain evidence="3">zrk23</strain>
    </source>
</reference>
<keyword evidence="1" id="KW-0472">Membrane</keyword>
<proteinExistence type="predicted"/>
<gene>
    <name evidence="2" type="ORF">G5C33_09275</name>
</gene>
<sequence>MGSGDKAIGGFAIVMALVLAFLLTPAFHGETVEWATGYMLDHYGYWLASIGWYVWFVLSAFLTYFGALVAIIALLCVVPMLVRFVMLMFAR</sequence>
<dbReference type="AlphaFoldDB" id="A0A6G6Y5F0"/>
<protein>
    <submittedName>
        <fullName evidence="2">Uncharacterized protein</fullName>
    </submittedName>
</protein>
<feature type="transmembrane region" description="Helical" evidence="1">
    <location>
        <begin position="53"/>
        <end position="82"/>
    </location>
</feature>
<evidence type="ECO:0000313" key="2">
    <source>
        <dbReference type="EMBL" id="QIG79948.1"/>
    </source>
</evidence>
<evidence type="ECO:0000313" key="3">
    <source>
        <dbReference type="Proteomes" id="UP000501568"/>
    </source>
</evidence>
<keyword evidence="1" id="KW-0812">Transmembrane</keyword>
<keyword evidence="1" id="KW-1133">Transmembrane helix</keyword>
<dbReference type="Proteomes" id="UP000501568">
    <property type="component" value="Chromosome"/>
</dbReference>